<evidence type="ECO:0000256" key="1">
    <source>
        <dbReference type="SAM" id="Phobius"/>
    </source>
</evidence>
<evidence type="ECO:0000313" key="3">
    <source>
        <dbReference type="Proteomes" id="UP001612741"/>
    </source>
</evidence>
<feature type="transmembrane region" description="Helical" evidence="1">
    <location>
        <begin position="95"/>
        <end position="114"/>
    </location>
</feature>
<evidence type="ECO:0000313" key="2">
    <source>
        <dbReference type="EMBL" id="MFI6495887.1"/>
    </source>
</evidence>
<keyword evidence="1" id="KW-1133">Transmembrane helix</keyword>
<organism evidence="2 3">
    <name type="scientific">Nonomuraea typhae</name>
    <dbReference type="NCBI Taxonomy" id="2603600"/>
    <lineage>
        <taxon>Bacteria</taxon>
        <taxon>Bacillati</taxon>
        <taxon>Actinomycetota</taxon>
        <taxon>Actinomycetes</taxon>
        <taxon>Streptosporangiales</taxon>
        <taxon>Streptosporangiaceae</taxon>
        <taxon>Nonomuraea</taxon>
    </lineage>
</organism>
<keyword evidence="1" id="KW-0472">Membrane</keyword>
<keyword evidence="3" id="KW-1185">Reference proteome</keyword>
<protein>
    <recommendedName>
        <fullName evidence="4">DUF485 domain-containing protein</fullName>
    </recommendedName>
</protein>
<dbReference type="RefSeq" id="WP_397077662.1">
    <property type="nucleotide sequence ID" value="NZ_JBITGY010000001.1"/>
</dbReference>
<dbReference type="EMBL" id="JBITGY010000001">
    <property type="protein sequence ID" value="MFI6495887.1"/>
    <property type="molecule type" value="Genomic_DNA"/>
</dbReference>
<feature type="transmembrane region" description="Helical" evidence="1">
    <location>
        <begin position="126"/>
        <end position="148"/>
    </location>
</feature>
<keyword evidence="1" id="KW-0812">Transmembrane</keyword>
<evidence type="ECO:0008006" key="4">
    <source>
        <dbReference type="Google" id="ProtNLM"/>
    </source>
</evidence>
<proteinExistence type="predicted"/>
<dbReference type="Proteomes" id="UP001612741">
    <property type="component" value="Unassembled WGS sequence"/>
</dbReference>
<gene>
    <name evidence="2" type="ORF">ACIBG2_00785</name>
</gene>
<reference evidence="2 3" key="1">
    <citation type="submission" date="2024-10" db="EMBL/GenBank/DDBJ databases">
        <title>The Natural Products Discovery Center: Release of the First 8490 Sequenced Strains for Exploring Actinobacteria Biosynthetic Diversity.</title>
        <authorList>
            <person name="Kalkreuter E."/>
            <person name="Kautsar S.A."/>
            <person name="Yang D."/>
            <person name="Bader C.D."/>
            <person name="Teijaro C.N."/>
            <person name="Fluegel L."/>
            <person name="Davis C.M."/>
            <person name="Simpson J.R."/>
            <person name="Lauterbach L."/>
            <person name="Steele A.D."/>
            <person name="Gui C."/>
            <person name="Meng S."/>
            <person name="Li G."/>
            <person name="Viehrig K."/>
            <person name="Ye F."/>
            <person name="Su P."/>
            <person name="Kiefer A.F."/>
            <person name="Nichols A."/>
            <person name="Cepeda A.J."/>
            <person name="Yan W."/>
            <person name="Fan B."/>
            <person name="Jiang Y."/>
            <person name="Adhikari A."/>
            <person name="Zheng C.-J."/>
            <person name="Schuster L."/>
            <person name="Cowan T.M."/>
            <person name="Smanski M.J."/>
            <person name="Chevrette M.G."/>
            <person name="De Carvalho L.P.S."/>
            <person name="Shen B."/>
        </authorList>
    </citation>
    <scope>NUCLEOTIDE SEQUENCE [LARGE SCALE GENOMIC DNA]</scope>
    <source>
        <strain evidence="2 3">NPDC050545</strain>
    </source>
</reference>
<sequence>MKSYEYGQYGGLPDPYRVPEGAGPVDFYESMLNGQAAVQALDAAEHPQYQYVLAPETGQPVRFRDGTPTVERIPMEQHMAPIVRRQMVRRLRMRLLMLLPPLLFVAYVAVVVFFPAPVGEWLQGELLPVLAAVMVWGGVAAVGSWAVAQIVRAIT</sequence>
<comment type="caution">
    <text evidence="2">The sequence shown here is derived from an EMBL/GenBank/DDBJ whole genome shotgun (WGS) entry which is preliminary data.</text>
</comment>
<name>A0ABW7YJK3_9ACTN</name>
<accession>A0ABW7YJK3</accession>